<organism evidence="2 3">
    <name type="scientific">Pedobacter punctiformis</name>
    <dbReference type="NCBI Taxonomy" id="3004097"/>
    <lineage>
        <taxon>Bacteria</taxon>
        <taxon>Pseudomonadati</taxon>
        <taxon>Bacteroidota</taxon>
        <taxon>Sphingobacteriia</taxon>
        <taxon>Sphingobacteriales</taxon>
        <taxon>Sphingobacteriaceae</taxon>
        <taxon>Pedobacter</taxon>
    </lineage>
</organism>
<dbReference type="EMBL" id="JAPWGM010000001">
    <property type="protein sequence ID" value="MCZ4242584.1"/>
    <property type="molecule type" value="Genomic_DNA"/>
</dbReference>
<dbReference type="RefSeq" id="WP_269425682.1">
    <property type="nucleotide sequence ID" value="NZ_JAPWGM010000001.1"/>
</dbReference>
<sequence length="88" mass="10229">MEQNDYKRKDLKSTPSQEKKIKYDKGEVTYGHIISNPIFSRKDKADENSESEENIDVNEQLNNINLTKDTDISNRNQNKEKGVRGKDL</sequence>
<gene>
    <name evidence="2" type="ORF">O0955_01085</name>
</gene>
<dbReference type="Proteomes" id="UP001144347">
    <property type="component" value="Unassembled WGS sequence"/>
</dbReference>
<evidence type="ECO:0000313" key="3">
    <source>
        <dbReference type="Proteomes" id="UP001144347"/>
    </source>
</evidence>
<comment type="caution">
    <text evidence="2">The sequence shown here is derived from an EMBL/GenBank/DDBJ whole genome shotgun (WGS) entry which is preliminary data.</text>
</comment>
<accession>A0ABT4L3T6</accession>
<evidence type="ECO:0000313" key="2">
    <source>
        <dbReference type="EMBL" id="MCZ4242584.1"/>
    </source>
</evidence>
<evidence type="ECO:0000256" key="1">
    <source>
        <dbReference type="SAM" id="MobiDB-lite"/>
    </source>
</evidence>
<keyword evidence="3" id="KW-1185">Reference proteome</keyword>
<feature type="region of interest" description="Disordered" evidence="1">
    <location>
        <begin position="39"/>
        <end position="88"/>
    </location>
</feature>
<feature type="compositionally biased region" description="Polar residues" evidence="1">
    <location>
        <begin position="57"/>
        <end position="67"/>
    </location>
</feature>
<reference evidence="2" key="1">
    <citation type="submission" date="2022-12" db="EMBL/GenBank/DDBJ databases">
        <title>Genome sequence of HCMS5-2.</title>
        <authorList>
            <person name="Woo H."/>
        </authorList>
    </citation>
    <scope>NUCLEOTIDE SEQUENCE</scope>
    <source>
        <strain evidence="2">HCMS5-2</strain>
    </source>
</reference>
<feature type="region of interest" description="Disordered" evidence="1">
    <location>
        <begin position="1"/>
        <end position="20"/>
    </location>
</feature>
<feature type="compositionally biased region" description="Basic and acidic residues" evidence="1">
    <location>
        <begin position="68"/>
        <end position="88"/>
    </location>
</feature>
<proteinExistence type="predicted"/>
<protein>
    <submittedName>
        <fullName evidence="2">Uncharacterized protein</fullName>
    </submittedName>
</protein>
<name>A0ABT4L3T6_9SPHI</name>